<evidence type="ECO:0000256" key="1">
    <source>
        <dbReference type="SAM" id="MobiDB-lite"/>
    </source>
</evidence>
<protein>
    <submittedName>
        <fullName evidence="3">Uncharacterized protein</fullName>
    </submittedName>
</protein>
<evidence type="ECO:0000256" key="2">
    <source>
        <dbReference type="SAM" id="SignalP"/>
    </source>
</evidence>
<dbReference type="Proteomes" id="UP001497516">
    <property type="component" value="Chromosome 9"/>
</dbReference>
<dbReference type="EMBL" id="OZ034822">
    <property type="protein sequence ID" value="CAL1414782.1"/>
    <property type="molecule type" value="Genomic_DNA"/>
</dbReference>
<keyword evidence="2" id="KW-0732">Signal</keyword>
<dbReference type="AlphaFoldDB" id="A0AAV2GW82"/>
<name>A0AAV2GW82_9ROSI</name>
<evidence type="ECO:0000313" key="4">
    <source>
        <dbReference type="Proteomes" id="UP001497516"/>
    </source>
</evidence>
<keyword evidence="4" id="KW-1185">Reference proteome</keyword>
<organism evidence="3 4">
    <name type="scientific">Linum trigynum</name>
    <dbReference type="NCBI Taxonomy" id="586398"/>
    <lineage>
        <taxon>Eukaryota</taxon>
        <taxon>Viridiplantae</taxon>
        <taxon>Streptophyta</taxon>
        <taxon>Embryophyta</taxon>
        <taxon>Tracheophyta</taxon>
        <taxon>Spermatophyta</taxon>
        <taxon>Magnoliopsida</taxon>
        <taxon>eudicotyledons</taxon>
        <taxon>Gunneridae</taxon>
        <taxon>Pentapetalae</taxon>
        <taxon>rosids</taxon>
        <taxon>fabids</taxon>
        <taxon>Malpighiales</taxon>
        <taxon>Linaceae</taxon>
        <taxon>Linum</taxon>
    </lineage>
</organism>
<feature type="region of interest" description="Disordered" evidence="1">
    <location>
        <begin position="23"/>
        <end position="86"/>
    </location>
</feature>
<reference evidence="3 4" key="1">
    <citation type="submission" date="2024-04" db="EMBL/GenBank/DDBJ databases">
        <authorList>
            <person name="Fracassetti M."/>
        </authorList>
    </citation>
    <scope>NUCLEOTIDE SEQUENCE [LARGE SCALE GENOMIC DNA]</scope>
</reference>
<sequence length="86" mass="8499">MEGKWSKVWLIAAVAALLVVAASSQRDGDNKPDVGSRLGSDFGSATLDDVIPADVLTGGFSGSPSGAPASAPTARDDGTPSPSPSS</sequence>
<feature type="signal peptide" evidence="2">
    <location>
        <begin position="1"/>
        <end position="24"/>
    </location>
</feature>
<accession>A0AAV2GW82</accession>
<feature type="compositionally biased region" description="Low complexity" evidence="1">
    <location>
        <begin position="62"/>
        <end position="73"/>
    </location>
</feature>
<evidence type="ECO:0000313" key="3">
    <source>
        <dbReference type="EMBL" id="CAL1414782.1"/>
    </source>
</evidence>
<proteinExistence type="predicted"/>
<gene>
    <name evidence="3" type="ORF">LTRI10_LOCUS53921</name>
</gene>
<feature type="chain" id="PRO_5043416025" evidence="2">
    <location>
        <begin position="25"/>
        <end position="86"/>
    </location>
</feature>